<dbReference type="AlphaFoldDB" id="A0A8J1U5K9"/>
<proteinExistence type="predicted"/>
<reference evidence="2" key="1">
    <citation type="submission" date="2022-03" db="EMBL/GenBank/DDBJ databases">
        <authorList>
            <person name="Martin C."/>
        </authorList>
    </citation>
    <scope>NUCLEOTIDE SEQUENCE</scope>
</reference>
<keyword evidence="3" id="KW-1185">Reference proteome</keyword>
<protein>
    <submittedName>
        <fullName evidence="2">Uncharacterized protein</fullName>
    </submittedName>
</protein>
<dbReference type="SUPFAM" id="SSF57667">
    <property type="entry name" value="beta-beta-alpha zinc fingers"/>
    <property type="match status" value="1"/>
</dbReference>
<dbReference type="EMBL" id="CAIIXF020000008">
    <property type="protein sequence ID" value="CAH1791810.1"/>
    <property type="molecule type" value="Genomic_DNA"/>
</dbReference>
<evidence type="ECO:0000256" key="1">
    <source>
        <dbReference type="SAM" id="MobiDB-lite"/>
    </source>
</evidence>
<comment type="caution">
    <text evidence="2">The sequence shown here is derived from an EMBL/GenBank/DDBJ whole genome shotgun (WGS) entry which is preliminary data.</text>
</comment>
<dbReference type="Gene3D" id="3.30.160.60">
    <property type="entry name" value="Classic Zinc Finger"/>
    <property type="match status" value="1"/>
</dbReference>
<evidence type="ECO:0000313" key="3">
    <source>
        <dbReference type="Proteomes" id="UP000749559"/>
    </source>
</evidence>
<dbReference type="InterPro" id="IPR013087">
    <property type="entry name" value="Znf_C2H2_type"/>
</dbReference>
<gene>
    <name evidence="2" type="ORF">OFUS_LOCUS16855</name>
</gene>
<sequence length="496" mass="56919">MLSRGKRIHCRSGRTRHYKIHFTDKRAATCSLCNEDFTNYTSFKRHNKPCLQQHANNQRLTNDQQPTSDSESTNEQEREIEIEDALEEVVTAEHDVISNINTIQDNKTATKSREVEINNSTDLTDFLSKELTKPSPGTETHVHFKRHFFHIPFGAINRDRVERSNVKTVPQTRVNHCFTATGVGQVKYRDHSCFCQSCLRGTLANCPNAKITGPRRTFKMTKRPNRNQLLNIMPKKKVVQRVSHSEERKPATPPVYPWGTTTDNTSAYDFPLSHGEDIAVKDFPGPDHFRVQVVEGGDVASPAVIKFFHQIDIYDTIILLNYRLRMSQQWRLISIDLPERPSMSPVRHRCSLCNKNFSARSNLSRHFKQHFDQDIDVTCPKCNIPLHSIEQYKHHKKELCHLLNKEPSVTVGQENDAIPTEDQSDDNISTHDSESNVAPSMVSASEMGRNRVISPSRESISEMFKRHENLLQNGKDSEITITLPDGTTYKWSKQYI</sequence>
<dbReference type="InterPro" id="IPR036236">
    <property type="entry name" value="Znf_C2H2_sf"/>
</dbReference>
<feature type="region of interest" description="Disordered" evidence="1">
    <location>
        <begin position="416"/>
        <end position="452"/>
    </location>
</feature>
<feature type="compositionally biased region" description="Polar residues" evidence="1">
    <location>
        <begin position="57"/>
        <end position="70"/>
    </location>
</feature>
<dbReference type="Proteomes" id="UP000749559">
    <property type="component" value="Unassembled WGS sequence"/>
</dbReference>
<dbReference type="SMART" id="SM00355">
    <property type="entry name" value="ZnF_C2H2"/>
    <property type="match status" value="3"/>
</dbReference>
<accession>A0A8J1U5K9</accession>
<dbReference type="PROSITE" id="PS00028">
    <property type="entry name" value="ZINC_FINGER_C2H2_1"/>
    <property type="match status" value="1"/>
</dbReference>
<feature type="region of interest" description="Disordered" evidence="1">
    <location>
        <begin position="57"/>
        <end position="79"/>
    </location>
</feature>
<name>A0A8J1U5K9_OWEFU</name>
<organism evidence="2 3">
    <name type="scientific">Owenia fusiformis</name>
    <name type="common">Polychaete worm</name>
    <dbReference type="NCBI Taxonomy" id="6347"/>
    <lineage>
        <taxon>Eukaryota</taxon>
        <taxon>Metazoa</taxon>
        <taxon>Spiralia</taxon>
        <taxon>Lophotrochozoa</taxon>
        <taxon>Annelida</taxon>
        <taxon>Polychaeta</taxon>
        <taxon>Sedentaria</taxon>
        <taxon>Canalipalpata</taxon>
        <taxon>Sabellida</taxon>
        <taxon>Oweniida</taxon>
        <taxon>Oweniidae</taxon>
        <taxon>Owenia</taxon>
    </lineage>
</organism>
<dbReference type="PROSITE" id="PS50157">
    <property type="entry name" value="ZINC_FINGER_C2H2_2"/>
    <property type="match status" value="2"/>
</dbReference>
<dbReference type="OrthoDB" id="10065669at2759"/>
<evidence type="ECO:0000313" key="2">
    <source>
        <dbReference type="EMBL" id="CAH1791810.1"/>
    </source>
</evidence>